<evidence type="ECO:0000313" key="2">
    <source>
        <dbReference type="Proteomes" id="UP001066276"/>
    </source>
</evidence>
<proteinExistence type="predicted"/>
<gene>
    <name evidence="1" type="ORF">NDU88_004135</name>
</gene>
<comment type="caution">
    <text evidence="1">The sequence shown here is derived from an EMBL/GenBank/DDBJ whole genome shotgun (WGS) entry which is preliminary data.</text>
</comment>
<dbReference type="AlphaFoldDB" id="A0AAV7SHX5"/>
<reference evidence="1" key="1">
    <citation type="journal article" date="2022" name="bioRxiv">
        <title>Sequencing and chromosome-scale assembly of the giantPleurodeles waltlgenome.</title>
        <authorList>
            <person name="Brown T."/>
            <person name="Elewa A."/>
            <person name="Iarovenko S."/>
            <person name="Subramanian E."/>
            <person name="Araus A.J."/>
            <person name="Petzold A."/>
            <person name="Susuki M."/>
            <person name="Suzuki K.-i.T."/>
            <person name="Hayashi T."/>
            <person name="Toyoda A."/>
            <person name="Oliveira C."/>
            <person name="Osipova E."/>
            <person name="Leigh N.D."/>
            <person name="Simon A."/>
            <person name="Yun M.H."/>
        </authorList>
    </citation>
    <scope>NUCLEOTIDE SEQUENCE</scope>
    <source>
        <strain evidence="1">20211129_DDA</strain>
        <tissue evidence="1">Liver</tissue>
    </source>
</reference>
<accession>A0AAV7SHX5</accession>
<organism evidence="1 2">
    <name type="scientific">Pleurodeles waltl</name>
    <name type="common">Iberian ribbed newt</name>
    <dbReference type="NCBI Taxonomy" id="8319"/>
    <lineage>
        <taxon>Eukaryota</taxon>
        <taxon>Metazoa</taxon>
        <taxon>Chordata</taxon>
        <taxon>Craniata</taxon>
        <taxon>Vertebrata</taxon>
        <taxon>Euteleostomi</taxon>
        <taxon>Amphibia</taxon>
        <taxon>Batrachia</taxon>
        <taxon>Caudata</taxon>
        <taxon>Salamandroidea</taxon>
        <taxon>Salamandridae</taxon>
        <taxon>Pleurodelinae</taxon>
        <taxon>Pleurodeles</taxon>
    </lineage>
</organism>
<dbReference type="Proteomes" id="UP001066276">
    <property type="component" value="Chromosome 4_2"/>
</dbReference>
<keyword evidence="2" id="KW-1185">Reference proteome</keyword>
<sequence>MTPGGTRHGPGPPDKPSLNAIIAAIQDLKGSLEPKLDVVTVDVTLLQADLKKVVEKVTNVETDIARLQSISKRLENQWQRRSRVVPEAWVKSPGPSGLDRQSAVEVGAADKAECPIGGPARAGPSRGLGTTAAGEFDTWGLWRPSPATTGLGLRP</sequence>
<evidence type="ECO:0000313" key="1">
    <source>
        <dbReference type="EMBL" id="KAJ1163681.1"/>
    </source>
</evidence>
<dbReference type="EMBL" id="JANPWB010000008">
    <property type="protein sequence ID" value="KAJ1163681.1"/>
    <property type="molecule type" value="Genomic_DNA"/>
</dbReference>
<protein>
    <submittedName>
        <fullName evidence="1">Uncharacterized protein</fullName>
    </submittedName>
</protein>
<name>A0AAV7SHX5_PLEWA</name>